<feature type="region of interest" description="Disordered" evidence="5">
    <location>
        <begin position="949"/>
        <end position="971"/>
    </location>
</feature>
<feature type="compositionally biased region" description="Polar residues" evidence="5">
    <location>
        <begin position="127"/>
        <end position="140"/>
    </location>
</feature>
<dbReference type="GO" id="GO:0032233">
    <property type="term" value="P:positive regulation of actin filament bundle assembly"/>
    <property type="evidence" value="ECO:0007669"/>
    <property type="project" value="TreeGrafter"/>
</dbReference>
<feature type="region of interest" description="Disordered" evidence="5">
    <location>
        <begin position="50"/>
        <end position="77"/>
    </location>
</feature>
<evidence type="ECO:0000313" key="6">
    <source>
        <dbReference type="Ensembl" id="ENSHHUP00000070956.1"/>
    </source>
</evidence>
<keyword evidence="2" id="KW-0963">Cytoplasm</keyword>
<comment type="similarity">
    <text evidence="4">Belongs to the synaptopodin family.</text>
</comment>
<dbReference type="GO" id="GO:0005634">
    <property type="term" value="C:nucleus"/>
    <property type="evidence" value="ECO:0007669"/>
    <property type="project" value="TreeGrafter"/>
</dbReference>
<dbReference type="Proteomes" id="UP000314982">
    <property type="component" value="Unassembled WGS sequence"/>
</dbReference>
<reference evidence="6" key="3">
    <citation type="submission" date="2025-09" db="UniProtKB">
        <authorList>
            <consortium name="Ensembl"/>
        </authorList>
    </citation>
    <scope>IDENTIFICATION</scope>
</reference>
<feature type="compositionally biased region" description="Basic and acidic residues" evidence="5">
    <location>
        <begin position="103"/>
        <end position="121"/>
    </location>
</feature>
<evidence type="ECO:0000313" key="7">
    <source>
        <dbReference type="Proteomes" id="UP000314982"/>
    </source>
</evidence>
<feature type="compositionally biased region" description="Low complexity" evidence="5">
    <location>
        <begin position="698"/>
        <end position="711"/>
    </location>
</feature>
<keyword evidence="7" id="KW-1185">Reference proteome</keyword>
<name>A0A4W5Q181_9TELE</name>
<feature type="region of interest" description="Disordered" evidence="5">
    <location>
        <begin position="796"/>
        <end position="821"/>
    </location>
</feature>
<reference evidence="6" key="2">
    <citation type="submission" date="2025-08" db="UniProtKB">
        <authorList>
            <consortium name="Ensembl"/>
        </authorList>
    </citation>
    <scope>IDENTIFICATION</scope>
</reference>
<feature type="compositionally biased region" description="Basic residues" evidence="5">
    <location>
        <begin position="267"/>
        <end position="276"/>
    </location>
</feature>
<evidence type="ECO:0000256" key="1">
    <source>
        <dbReference type="ARBA" id="ARBA00004496"/>
    </source>
</evidence>
<dbReference type="GO" id="GO:0030018">
    <property type="term" value="C:Z disc"/>
    <property type="evidence" value="ECO:0007669"/>
    <property type="project" value="TreeGrafter"/>
</dbReference>
<dbReference type="PANTHER" id="PTHR24217">
    <property type="entry name" value="PUTATIVE-RELATED"/>
    <property type="match status" value="1"/>
</dbReference>
<reference evidence="7" key="1">
    <citation type="submission" date="2018-06" db="EMBL/GenBank/DDBJ databases">
        <title>Genome assembly of Danube salmon.</title>
        <authorList>
            <person name="Macqueen D.J."/>
            <person name="Gundappa M.K."/>
        </authorList>
    </citation>
    <scope>NUCLEOTIDE SEQUENCE [LARGE SCALE GENOMIC DNA]</scope>
</reference>
<feature type="compositionally biased region" description="Polar residues" evidence="5">
    <location>
        <begin position="665"/>
        <end position="689"/>
    </location>
</feature>
<feature type="compositionally biased region" description="Basic and acidic residues" evidence="5">
    <location>
        <begin position="59"/>
        <end position="73"/>
    </location>
</feature>
<feature type="compositionally biased region" description="Low complexity" evidence="5">
    <location>
        <begin position="181"/>
        <end position="194"/>
    </location>
</feature>
<accession>A0A4W5Q181</accession>
<dbReference type="GO" id="GO:0015629">
    <property type="term" value="C:actin cytoskeleton"/>
    <property type="evidence" value="ECO:0007669"/>
    <property type="project" value="TreeGrafter"/>
</dbReference>
<proteinExistence type="inferred from homology"/>
<sequence length="1026" mass="112412">MLSCLLSSSKCCICHIQDPVCVCNIQDMEPETEDQEIIVMDAWSVSEYGPSSDDLYISESRDGSYYEESKSDTELPIDPQHTHIRQAESPHSVESPEPYTKKAMVEHQRPPSHYSPEERSPVRGLSPSRSQEIDTLSQGPGSVYPGESGGSDAESHLSISSPTPPKSPQAPAPNPNLCQISRQRSTSSSSVGRSEMTLTLTHGQPRGDGRRLGSGTGARGNGSVESPEEGGHSEAPPAYLSFGISAQGAEQADQWDSASERDLPSPSRHRVRRARPKQSESQSDRQVKEAKSKCKRIALLLTDAPNPRNRGVLMFKKRRQRVKKYTLVSYGTGQHQFDDKSDEDVESEYSKTVRFTLATNDYSDLDEDYSVNAQDRDVNLNWENLGIANIFHHLEEMEQLPETKGKGVAMFVQRRQRMDEIALEHEEMRRKGLPVEGIVELEDTEMYKSYKTDETYVQSNQIQYTSAIPKPLVPNRTAKPFLGSQNRVPVPFSPLSGVTSPVKHHELKFKVSVPIHTVPQVWSPTGDFIASRDERISVPAIKTGILPDSKRRGANRAASDQPSNAYIQNRGERRSYIESGEEEDYFSLGAEACNFMQPRTVKHKNPPPVAPKPSINPACPPCPVGSRPQPPMNTRAPASSTLPSQLQPTMNSWSPQPPRPPVSIQAPNPTHTAPRQPTVSKNKSPNPSVASCPPQRGSSHSHAAKAPPSSSMGHISEGHVSPAINGPTVRGRGAELFAKRQTRMEKFVVDAETVQANKAKCPSPTTSLPGAWRYSSNIRAPPPLSYNPLHAPFYPPAAAKQPPSTSPKIQPKTRVETKPQPSKHLDALDVMKHQPYQLDSSLFRYNISTEAEGLSPSLKMAPIPTPESNPPLSPKPAPVVSPRPAFAISPHPYPAHDLPPANQQSKPIAPAKSTRSVSVLNPFGCQPTQSSEALPVSKQLDWKHNASPAVHDSANKAPQAPSTHCPIPTSTPRQLSLSVNSASLSSIPFDADVLSRGTIQMAPRPTFSAKKQAVTTKQWRHVVLQH</sequence>
<dbReference type="PANTHER" id="PTHR24217:SF9">
    <property type="entry name" value="SYNAPTOPODIN-2"/>
    <property type="match status" value="1"/>
</dbReference>
<dbReference type="STRING" id="62062.ENSHHUP00000070956"/>
<feature type="region of interest" description="Disordered" evidence="5">
    <location>
        <begin position="543"/>
        <end position="573"/>
    </location>
</feature>
<evidence type="ECO:0000256" key="4">
    <source>
        <dbReference type="ARBA" id="ARBA00038161"/>
    </source>
</evidence>
<dbReference type="Ensembl" id="ENSHHUT00000073319.1">
    <property type="protein sequence ID" value="ENSHHUP00000070956.1"/>
    <property type="gene ID" value="ENSHHUG00000041710.1"/>
</dbReference>
<dbReference type="GO" id="GO:0003779">
    <property type="term" value="F:actin binding"/>
    <property type="evidence" value="ECO:0007669"/>
    <property type="project" value="TreeGrafter"/>
</dbReference>
<evidence type="ECO:0000256" key="5">
    <source>
        <dbReference type="SAM" id="MobiDB-lite"/>
    </source>
</evidence>
<protein>
    <recommendedName>
        <fullName evidence="8">Synaptopodin 2b</fullName>
    </recommendedName>
</protein>
<evidence type="ECO:0000256" key="2">
    <source>
        <dbReference type="ARBA" id="ARBA00022490"/>
    </source>
</evidence>
<feature type="compositionally biased region" description="Polar residues" evidence="5">
    <location>
        <begin position="558"/>
        <end position="567"/>
    </location>
</feature>
<feature type="compositionally biased region" description="Polar residues" evidence="5">
    <location>
        <begin position="636"/>
        <end position="654"/>
    </location>
</feature>
<feature type="compositionally biased region" description="Pro residues" evidence="5">
    <location>
        <begin position="863"/>
        <end position="881"/>
    </location>
</feature>
<keyword evidence="3" id="KW-0597">Phosphoprotein</keyword>
<dbReference type="AlphaFoldDB" id="A0A4W5Q181"/>
<dbReference type="GeneTree" id="ENSGT00950000183054"/>
<feature type="compositionally biased region" description="Pro residues" evidence="5">
    <location>
        <begin position="162"/>
        <end position="174"/>
    </location>
</feature>
<feature type="region of interest" description="Disordered" evidence="5">
    <location>
        <begin position="103"/>
        <end position="289"/>
    </location>
</feature>
<organism evidence="6 7">
    <name type="scientific">Hucho hucho</name>
    <name type="common">huchen</name>
    <dbReference type="NCBI Taxonomy" id="62062"/>
    <lineage>
        <taxon>Eukaryota</taxon>
        <taxon>Metazoa</taxon>
        <taxon>Chordata</taxon>
        <taxon>Craniata</taxon>
        <taxon>Vertebrata</taxon>
        <taxon>Euteleostomi</taxon>
        <taxon>Actinopterygii</taxon>
        <taxon>Neopterygii</taxon>
        <taxon>Teleostei</taxon>
        <taxon>Protacanthopterygii</taxon>
        <taxon>Salmoniformes</taxon>
        <taxon>Salmonidae</taxon>
        <taxon>Salmoninae</taxon>
        <taxon>Hucho</taxon>
    </lineage>
</organism>
<feature type="region of interest" description="Disordered" evidence="5">
    <location>
        <begin position="856"/>
        <end position="913"/>
    </location>
</feature>
<feature type="region of interest" description="Disordered" evidence="5">
    <location>
        <begin position="599"/>
        <end position="728"/>
    </location>
</feature>
<comment type="subcellular location">
    <subcellularLocation>
        <location evidence="1">Cytoplasm</location>
    </subcellularLocation>
</comment>
<feature type="compositionally biased region" description="Pro residues" evidence="5">
    <location>
        <begin position="618"/>
        <end position="631"/>
    </location>
</feature>
<evidence type="ECO:0008006" key="8">
    <source>
        <dbReference type="Google" id="ProtNLM"/>
    </source>
</evidence>
<evidence type="ECO:0000256" key="3">
    <source>
        <dbReference type="ARBA" id="ARBA00022553"/>
    </source>
</evidence>
<dbReference type="InterPro" id="IPR051976">
    <property type="entry name" value="Synaptopodin_domain"/>
</dbReference>